<accession>A0A9Q0QVR5</accession>
<keyword evidence="2" id="KW-1185">Reference proteome</keyword>
<gene>
    <name evidence="1" type="ORF">NE237_006673</name>
</gene>
<protein>
    <submittedName>
        <fullName evidence="1">Uncharacterized protein</fullName>
    </submittedName>
</protein>
<reference evidence="1" key="1">
    <citation type="journal article" date="2023" name="Plant J.">
        <title>The genome of the king protea, Protea cynaroides.</title>
        <authorList>
            <person name="Chang J."/>
            <person name="Duong T.A."/>
            <person name="Schoeman C."/>
            <person name="Ma X."/>
            <person name="Roodt D."/>
            <person name="Barker N."/>
            <person name="Li Z."/>
            <person name="Van de Peer Y."/>
            <person name="Mizrachi E."/>
        </authorList>
    </citation>
    <scope>NUCLEOTIDE SEQUENCE</scope>
    <source>
        <tissue evidence="1">Young leaves</tissue>
    </source>
</reference>
<evidence type="ECO:0000313" key="2">
    <source>
        <dbReference type="Proteomes" id="UP001141806"/>
    </source>
</evidence>
<dbReference type="Proteomes" id="UP001141806">
    <property type="component" value="Unassembled WGS sequence"/>
</dbReference>
<dbReference type="AlphaFoldDB" id="A0A9Q0QVR5"/>
<name>A0A9Q0QVR5_9MAGN</name>
<evidence type="ECO:0000313" key="1">
    <source>
        <dbReference type="EMBL" id="KAJ4973499.1"/>
    </source>
</evidence>
<comment type="caution">
    <text evidence="1">The sequence shown here is derived from an EMBL/GenBank/DDBJ whole genome shotgun (WGS) entry which is preliminary data.</text>
</comment>
<proteinExistence type="predicted"/>
<dbReference type="EMBL" id="JAMYWD010000004">
    <property type="protein sequence ID" value="KAJ4973499.1"/>
    <property type="molecule type" value="Genomic_DNA"/>
</dbReference>
<organism evidence="1 2">
    <name type="scientific">Protea cynaroides</name>
    <dbReference type="NCBI Taxonomy" id="273540"/>
    <lineage>
        <taxon>Eukaryota</taxon>
        <taxon>Viridiplantae</taxon>
        <taxon>Streptophyta</taxon>
        <taxon>Embryophyta</taxon>
        <taxon>Tracheophyta</taxon>
        <taxon>Spermatophyta</taxon>
        <taxon>Magnoliopsida</taxon>
        <taxon>Proteales</taxon>
        <taxon>Proteaceae</taxon>
        <taxon>Protea</taxon>
    </lineage>
</organism>
<sequence>MGSHSPYHAWANQNARSSMMVVYLAHHVAIGFSPIRTCALIMGSLAWPTVRLGSSSGFDICGQNTNSNSRVGYLFKAKYGLIGLISCFEGSPLRLNMTRLSFSDE</sequence>